<organism evidence="2 3">
    <name type="scientific">Staurois parvus</name>
    <dbReference type="NCBI Taxonomy" id="386267"/>
    <lineage>
        <taxon>Eukaryota</taxon>
        <taxon>Metazoa</taxon>
        <taxon>Chordata</taxon>
        <taxon>Craniata</taxon>
        <taxon>Vertebrata</taxon>
        <taxon>Euteleostomi</taxon>
        <taxon>Amphibia</taxon>
        <taxon>Batrachia</taxon>
        <taxon>Anura</taxon>
        <taxon>Neobatrachia</taxon>
        <taxon>Ranoidea</taxon>
        <taxon>Ranidae</taxon>
        <taxon>Staurois</taxon>
    </lineage>
</organism>
<keyword evidence="1" id="KW-0472">Membrane</keyword>
<comment type="caution">
    <text evidence="2">The sequence shown here is derived from an EMBL/GenBank/DDBJ whole genome shotgun (WGS) entry which is preliminary data.</text>
</comment>
<feature type="transmembrane region" description="Helical" evidence="1">
    <location>
        <begin position="12"/>
        <end position="32"/>
    </location>
</feature>
<evidence type="ECO:0000313" key="3">
    <source>
        <dbReference type="Proteomes" id="UP001162483"/>
    </source>
</evidence>
<sequence length="47" mass="5604">MTPFCRVDSPTYFIRGMASFFEVVFFCCNFLLQFFGKCRILFYILSP</sequence>
<dbReference type="EMBL" id="CATNWA010004996">
    <property type="protein sequence ID" value="CAI9549143.1"/>
    <property type="molecule type" value="Genomic_DNA"/>
</dbReference>
<reference evidence="2" key="1">
    <citation type="submission" date="2023-05" db="EMBL/GenBank/DDBJ databases">
        <authorList>
            <person name="Stuckert A."/>
        </authorList>
    </citation>
    <scope>NUCLEOTIDE SEQUENCE</scope>
</reference>
<name>A0ABN9BND9_9NEOB</name>
<keyword evidence="3" id="KW-1185">Reference proteome</keyword>
<feature type="non-terminal residue" evidence="2">
    <location>
        <position position="47"/>
    </location>
</feature>
<evidence type="ECO:0000313" key="2">
    <source>
        <dbReference type="EMBL" id="CAI9549143.1"/>
    </source>
</evidence>
<dbReference type="Proteomes" id="UP001162483">
    <property type="component" value="Unassembled WGS sequence"/>
</dbReference>
<gene>
    <name evidence="2" type="ORF">SPARVUS_LOCUS3289065</name>
</gene>
<keyword evidence="1" id="KW-0812">Transmembrane</keyword>
<keyword evidence="1" id="KW-1133">Transmembrane helix</keyword>
<protein>
    <submittedName>
        <fullName evidence="2">Uncharacterized protein</fullName>
    </submittedName>
</protein>
<proteinExistence type="predicted"/>
<evidence type="ECO:0000256" key="1">
    <source>
        <dbReference type="SAM" id="Phobius"/>
    </source>
</evidence>
<accession>A0ABN9BND9</accession>